<dbReference type="GeneID" id="19235268"/>
<name>U1GTR2_ENDPU</name>
<evidence type="ECO:0000313" key="3">
    <source>
        <dbReference type="EMBL" id="ERF75411.1"/>
    </source>
</evidence>
<dbReference type="RefSeq" id="XP_007787423.1">
    <property type="nucleotide sequence ID" value="XM_007789233.1"/>
</dbReference>
<evidence type="ECO:0000259" key="2">
    <source>
        <dbReference type="Pfam" id="PF06985"/>
    </source>
</evidence>
<dbReference type="AlphaFoldDB" id="U1GTR2"/>
<dbReference type="EMBL" id="KE720815">
    <property type="protein sequence ID" value="ERF75411.1"/>
    <property type="molecule type" value="Genomic_DNA"/>
</dbReference>
<dbReference type="OMA" id="QITIRAN"/>
<organism evidence="3 4">
    <name type="scientific">Endocarpon pusillum (strain Z07020 / HMAS-L-300199)</name>
    <name type="common">Lichen-forming fungus</name>
    <dbReference type="NCBI Taxonomy" id="1263415"/>
    <lineage>
        <taxon>Eukaryota</taxon>
        <taxon>Fungi</taxon>
        <taxon>Dikarya</taxon>
        <taxon>Ascomycota</taxon>
        <taxon>Pezizomycotina</taxon>
        <taxon>Eurotiomycetes</taxon>
        <taxon>Chaetothyriomycetidae</taxon>
        <taxon>Verrucariales</taxon>
        <taxon>Verrucariaceae</taxon>
        <taxon>Endocarpon</taxon>
    </lineage>
</organism>
<dbReference type="eggNOG" id="ENOG502SICY">
    <property type="taxonomic scope" value="Eukaryota"/>
</dbReference>
<dbReference type="Proteomes" id="UP000019373">
    <property type="component" value="Unassembled WGS sequence"/>
</dbReference>
<dbReference type="HOGENOM" id="CLU_002639_3_2_1"/>
<proteinExistence type="predicted"/>
<feature type="region of interest" description="Disordered" evidence="1">
    <location>
        <begin position="390"/>
        <end position="418"/>
    </location>
</feature>
<feature type="domain" description="Heterokaryon incompatibility" evidence="2">
    <location>
        <begin position="224"/>
        <end position="365"/>
    </location>
</feature>
<evidence type="ECO:0000313" key="4">
    <source>
        <dbReference type="Proteomes" id="UP000019373"/>
    </source>
</evidence>
<sequence length="672" mass="75148">MDSRPVVEIVLDLSAIGPDKSASWAELSNVGRLCSRCQAVNWEPVQMYLTVADGYTNFPKIPLYSTYPTLAQLRAAAHEGCHLCTLIIACLLSARYESSISERMSVLGAPASFSVNDKTVISIDVEVMAHSTPVWLTVGIDQCPNALLGMLTRYMPVKAEIVKRSCPIQFSSPAEDIARFWLEDCCVAHERCQSETPLLPKRVVDVVSGLEPFLFITQCQRGRYAALSYCFGNGPVLTTTGETLHERQASIAMSILPQTVRDAIVWTRQLGLQYLWIDSLCILQDSLSDWEVELSTMADIYRDATVTIAATAASHASSGCAPVRNKLQLAPFTPLPGIVIEANFKRDAWIFRKGPLEKRGWTFQEIHLSRRVLRCGGEELAWQCRSRSYLESDPDRPVSSITSNSDNSPRTPFGTRPLDDTRNMNSFTAFQRWYQMVGEFSTRILTYREDKMPAFSGIARHFAQLLWQDENLSPTTTKSEDNTTAAQIIAAPPDSQPPFRYFCGLWHDDFLQGLLWHCYEPGSPIAYRGPTWSWVSCESTIIYNTHRLRTDDFCAHVLDVSVTVPGLNPYGRVSSGKVTILGPAAPIPSSAYKDDSGTQFEMHFPNSLSWDLKGAPQLGCILFKLHEQHYLILAPEARYHAGSYRRVGLLSHDPANLAVKMLDWQEEVVTIL</sequence>
<feature type="compositionally biased region" description="Polar residues" evidence="1">
    <location>
        <begin position="399"/>
        <end position="410"/>
    </location>
</feature>
<reference evidence="4" key="1">
    <citation type="journal article" date="2014" name="BMC Genomics">
        <title>Genome characteristics reveal the impact of lichenization on lichen-forming fungus Endocarpon pusillum Hedwig (Verrucariales, Ascomycota).</title>
        <authorList>
            <person name="Wang Y.-Y."/>
            <person name="Liu B."/>
            <person name="Zhang X.-Y."/>
            <person name="Zhou Q.-M."/>
            <person name="Zhang T."/>
            <person name="Li H."/>
            <person name="Yu Y.-F."/>
            <person name="Zhang X.-L."/>
            <person name="Hao X.-Y."/>
            <person name="Wang M."/>
            <person name="Wang L."/>
            <person name="Wei J.-C."/>
        </authorList>
    </citation>
    <scope>NUCLEOTIDE SEQUENCE [LARGE SCALE GENOMIC DNA]</scope>
    <source>
        <strain evidence="4">Z07020 / HMAS-L-300199</strain>
    </source>
</reference>
<accession>U1GTR2</accession>
<keyword evidence="4" id="KW-1185">Reference proteome</keyword>
<dbReference type="InterPro" id="IPR010730">
    <property type="entry name" value="HET"/>
</dbReference>
<dbReference type="PANTHER" id="PTHR33112:SF8">
    <property type="entry name" value="HETEROKARYON INCOMPATIBILITY DOMAIN-CONTAINING PROTEIN"/>
    <property type="match status" value="1"/>
</dbReference>
<gene>
    <name evidence="3" type="ORF">EPUS_00204</name>
</gene>
<dbReference type="Pfam" id="PF06985">
    <property type="entry name" value="HET"/>
    <property type="match status" value="1"/>
</dbReference>
<dbReference type="OrthoDB" id="5125733at2759"/>
<evidence type="ECO:0000256" key="1">
    <source>
        <dbReference type="SAM" id="MobiDB-lite"/>
    </source>
</evidence>
<dbReference type="PANTHER" id="PTHR33112">
    <property type="entry name" value="DOMAIN PROTEIN, PUTATIVE-RELATED"/>
    <property type="match status" value="1"/>
</dbReference>
<protein>
    <recommendedName>
        <fullName evidence="2">Heterokaryon incompatibility domain-containing protein</fullName>
    </recommendedName>
</protein>